<evidence type="ECO:0000256" key="5">
    <source>
        <dbReference type="ARBA" id="ARBA00022989"/>
    </source>
</evidence>
<keyword evidence="4 7" id="KW-0812">Transmembrane</keyword>
<evidence type="ECO:0000313" key="8">
    <source>
        <dbReference type="EMBL" id="QDT08711.1"/>
    </source>
</evidence>
<keyword evidence="9" id="KW-1185">Reference proteome</keyword>
<keyword evidence="3" id="KW-1003">Cell membrane</keyword>
<dbReference type="GO" id="GO:0005886">
    <property type="term" value="C:plasma membrane"/>
    <property type="evidence" value="ECO:0007669"/>
    <property type="project" value="UniProtKB-SubCell"/>
</dbReference>
<feature type="transmembrane region" description="Helical" evidence="7">
    <location>
        <begin position="264"/>
        <end position="281"/>
    </location>
</feature>
<evidence type="ECO:0000256" key="2">
    <source>
        <dbReference type="ARBA" id="ARBA00007430"/>
    </source>
</evidence>
<keyword evidence="6 7" id="KW-0472">Membrane</keyword>
<feature type="transmembrane region" description="Helical" evidence="7">
    <location>
        <begin position="9"/>
        <end position="27"/>
    </location>
</feature>
<dbReference type="InterPro" id="IPR050833">
    <property type="entry name" value="Poly_Biosynth_Transport"/>
</dbReference>
<evidence type="ECO:0000256" key="3">
    <source>
        <dbReference type="ARBA" id="ARBA00022475"/>
    </source>
</evidence>
<sequence>MLIATCTRLWQLVAGLVSVAIITQFFSLQTQDIYYVFADLLALQTLFDLGLTGVLLSLASREWPTATESEPSDATSLAKRRLGSLIRDGTRWFVVMSVLFAIGASTFGLWYLQGPETDTMQWRAPWIASVVLTAAAMIMMPCIGVLEGKYVVPINIFRLTQAIIGNLVVWLVITQGGSLWAVAASAAVRLLCESFFVFGRFRKQLFDLIRQEPLPANDALDWRSAVRPLQWRIGLQAIVAYLATRTYTLIVLDAQSTGAAGRIGLTWAILIAIQASGLAWLQARLPQIGRHVQESDFTEARRLVRQTSYLAVATIILGSIALVVLHLGLTRYYPATADRLLPLPPILLFSVSLAIYAVIIIWSTYTRLFRIDPFVRPGLIGSTVLATAAIVLGVRYGAMGIAVAHLGTMTLVNLPLLIPVIRRELAVVEKP</sequence>
<feature type="transmembrane region" description="Helical" evidence="7">
    <location>
        <begin position="400"/>
        <end position="421"/>
    </location>
</feature>
<comment type="similarity">
    <text evidence="2">Belongs to the polysaccharide synthase family.</text>
</comment>
<feature type="transmembrane region" description="Helical" evidence="7">
    <location>
        <begin position="124"/>
        <end position="144"/>
    </location>
</feature>
<protein>
    <recommendedName>
        <fullName evidence="10">Polysaccharide biosynthesis protein</fullName>
    </recommendedName>
</protein>
<evidence type="ECO:0000256" key="6">
    <source>
        <dbReference type="ARBA" id="ARBA00023136"/>
    </source>
</evidence>
<evidence type="ECO:0000256" key="7">
    <source>
        <dbReference type="SAM" id="Phobius"/>
    </source>
</evidence>
<feature type="transmembrane region" description="Helical" evidence="7">
    <location>
        <begin position="341"/>
        <end position="362"/>
    </location>
</feature>
<feature type="transmembrane region" description="Helical" evidence="7">
    <location>
        <begin position="309"/>
        <end position="329"/>
    </location>
</feature>
<feature type="transmembrane region" description="Helical" evidence="7">
    <location>
        <begin position="374"/>
        <end position="394"/>
    </location>
</feature>
<feature type="transmembrane region" description="Helical" evidence="7">
    <location>
        <begin position="89"/>
        <end position="112"/>
    </location>
</feature>
<dbReference type="Proteomes" id="UP000319817">
    <property type="component" value="Chromosome"/>
</dbReference>
<evidence type="ECO:0000313" key="9">
    <source>
        <dbReference type="Proteomes" id="UP000319817"/>
    </source>
</evidence>
<accession>A0A517NNK2</accession>
<dbReference type="PANTHER" id="PTHR30250:SF10">
    <property type="entry name" value="LIPOPOLYSACCHARIDE BIOSYNTHESIS PROTEIN WZXC"/>
    <property type="match status" value="1"/>
</dbReference>
<organism evidence="8 9">
    <name type="scientific">Stieleria marina</name>
    <dbReference type="NCBI Taxonomy" id="1930275"/>
    <lineage>
        <taxon>Bacteria</taxon>
        <taxon>Pseudomonadati</taxon>
        <taxon>Planctomycetota</taxon>
        <taxon>Planctomycetia</taxon>
        <taxon>Pirellulales</taxon>
        <taxon>Pirellulaceae</taxon>
        <taxon>Stieleria</taxon>
    </lineage>
</organism>
<keyword evidence="5 7" id="KW-1133">Transmembrane helix</keyword>
<evidence type="ECO:0000256" key="1">
    <source>
        <dbReference type="ARBA" id="ARBA00004651"/>
    </source>
</evidence>
<reference evidence="8 9" key="1">
    <citation type="submission" date="2019-02" db="EMBL/GenBank/DDBJ databases">
        <title>Deep-cultivation of Planctomycetes and their phenomic and genomic characterization uncovers novel biology.</title>
        <authorList>
            <person name="Wiegand S."/>
            <person name="Jogler M."/>
            <person name="Boedeker C."/>
            <person name="Pinto D."/>
            <person name="Vollmers J."/>
            <person name="Rivas-Marin E."/>
            <person name="Kohn T."/>
            <person name="Peeters S.H."/>
            <person name="Heuer A."/>
            <person name="Rast P."/>
            <person name="Oberbeckmann S."/>
            <person name="Bunk B."/>
            <person name="Jeske O."/>
            <person name="Meyerdierks A."/>
            <person name="Storesund J.E."/>
            <person name="Kallscheuer N."/>
            <person name="Luecker S."/>
            <person name="Lage O.M."/>
            <person name="Pohl T."/>
            <person name="Merkel B.J."/>
            <person name="Hornburger P."/>
            <person name="Mueller R.-W."/>
            <person name="Bruemmer F."/>
            <person name="Labrenz M."/>
            <person name="Spormann A.M."/>
            <person name="Op den Camp H."/>
            <person name="Overmann J."/>
            <person name="Amann R."/>
            <person name="Jetten M.S.M."/>
            <person name="Mascher T."/>
            <person name="Medema M.H."/>
            <person name="Devos D.P."/>
            <person name="Kaster A.-K."/>
            <person name="Ovreas L."/>
            <person name="Rohde M."/>
            <person name="Galperin M.Y."/>
            <person name="Jogler C."/>
        </authorList>
    </citation>
    <scope>NUCLEOTIDE SEQUENCE [LARGE SCALE GENOMIC DNA]</scope>
    <source>
        <strain evidence="8 9">K23_9</strain>
    </source>
</reference>
<evidence type="ECO:0000256" key="4">
    <source>
        <dbReference type="ARBA" id="ARBA00022692"/>
    </source>
</evidence>
<feature type="transmembrane region" description="Helical" evidence="7">
    <location>
        <begin position="33"/>
        <end position="56"/>
    </location>
</feature>
<gene>
    <name evidence="8" type="ORF">K239x_06520</name>
</gene>
<name>A0A517NNK2_9BACT</name>
<proteinExistence type="inferred from homology"/>
<dbReference type="EMBL" id="CP036526">
    <property type="protein sequence ID" value="QDT08711.1"/>
    <property type="molecule type" value="Genomic_DNA"/>
</dbReference>
<comment type="subcellular location">
    <subcellularLocation>
        <location evidence="1">Cell membrane</location>
        <topology evidence="1">Multi-pass membrane protein</topology>
    </subcellularLocation>
</comment>
<dbReference type="PANTHER" id="PTHR30250">
    <property type="entry name" value="PST FAMILY PREDICTED COLANIC ACID TRANSPORTER"/>
    <property type="match status" value="1"/>
</dbReference>
<evidence type="ECO:0008006" key="10">
    <source>
        <dbReference type="Google" id="ProtNLM"/>
    </source>
</evidence>
<dbReference type="AlphaFoldDB" id="A0A517NNK2"/>